<dbReference type="OrthoDB" id="2339873at2"/>
<dbReference type="AlphaFoldDB" id="A0A1G9SZG7"/>
<dbReference type="EMBL" id="FNGV01000008">
    <property type="protein sequence ID" value="SDM40834.1"/>
    <property type="molecule type" value="Genomic_DNA"/>
</dbReference>
<evidence type="ECO:0000313" key="1">
    <source>
        <dbReference type="EMBL" id="SDM40834.1"/>
    </source>
</evidence>
<dbReference type="RefSeq" id="WP_089891639.1">
    <property type="nucleotide sequence ID" value="NZ_FNGV01000008.1"/>
</dbReference>
<reference evidence="1 2" key="1">
    <citation type="submission" date="2016-10" db="EMBL/GenBank/DDBJ databases">
        <authorList>
            <person name="de Groot N.N."/>
        </authorList>
    </citation>
    <scope>NUCLEOTIDE SEQUENCE [LARGE SCALE GENOMIC DNA]</scope>
    <source>
        <strain evidence="1 2">DSM 19886</strain>
    </source>
</reference>
<evidence type="ECO:0000313" key="2">
    <source>
        <dbReference type="Proteomes" id="UP000199440"/>
    </source>
</evidence>
<dbReference type="STRING" id="192904.SAMN04488514_108161"/>
<keyword evidence="2" id="KW-1185">Reference proteome</keyword>
<dbReference type="Gene3D" id="3.40.1090.10">
    <property type="entry name" value="Cytosolic phospholipase A2 catalytic domain"/>
    <property type="match status" value="1"/>
</dbReference>
<name>A0A1G9SZG7_9FLAO</name>
<accession>A0A1G9SZG7</accession>
<dbReference type="Proteomes" id="UP000199440">
    <property type="component" value="Unassembled WGS sequence"/>
</dbReference>
<proteinExistence type="predicted"/>
<protein>
    <recommendedName>
        <fullName evidence="3">Patatin-like phospholipase</fullName>
    </recommendedName>
</protein>
<evidence type="ECO:0008006" key="3">
    <source>
        <dbReference type="Google" id="ProtNLM"/>
    </source>
</evidence>
<gene>
    <name evidence="1" type="ORF">SAMN04488514_108161</name>
</gene>
<organism evidence="1 2">
    <name type="scientific">Kriegella aquimaris</name>
    <dbReference type="NCBI Taxonomy" id="192904"/>
    <lineage>
        <taxon>Bacteria</taxon>
        <taxon>Pseudomonadati</taxon>
        <taxon>Bacteroidota</taxon>
        <taxon>Flavobacteriia</taxon>
        <taxon>Flavobacteriales</taxon>
        <taxon>Flavobacteriaceae</taxon>
        <taxon>Kriegella</taxon>
    </lineage>
</organism>
<sequence length="191" mass="21746">MGSVDFYTGKRFYINLKTVSYENFLKFVNASASIPIFTSGVAMNGPIYDFEGETIDFPKLLLFDGGVRDHSPTNKILSSEKSEFQISETTSIFSQPDNIRQVLTPKNFVPSNLLNILERYVEITNAEVSKNDEEQEKKTIESKDIFDHGTFYLPRIMQGVYDVDKASLKKLYEESKKQVNDGTWNSNQAIV</sequence>